<evidence type="ECO:0000256" key="4">
    <source>
        <dbReference type="ARBA" id="ARBA00022980"/>
    </source>
</evidence>
<evidence type="ECO:0000313" key="11">
    <source>
        <dbReference type="Proteomes" id="UP000248481"/>
    </source>
</evidence>
<evidence type="ECO:0000256" key="8">
    <source>
        <dbReference type="ARBA" id="ARBA00035363"/>
    </source>
</evidence>
<sequence length="401" mass="46248">MLTLLLLWSPTIIIKSKREEFELENFKNTQKQCFESLFYYFALYFSFFFFSLMLLSRTKNNAQRYFGTNNVIYSKKDEQSAPTPEISKETESQESVKENTKKDLLGIIKSMKIELSTVNVQTTRPSSRRQLKSVEATIGRLQKAPEGVPKKRTKSLNPELVAAASAVADFLPFDKQTTKSELLRQLQQHEEVSKAQKDGERAKISVSTIISDMKVAKSATSRVSTRPVHQIQFDEGTDNYMGQKTDDLKKSLRKNMLKGKRLNIFDLKAVTEEAPETETAPSLWEVEFAKQLAAVNEQPLQNGFAEMIQWTKDGKLWEFPINNEAGFDDDGSEFHEHVFLDKHLKDFPKQGPIRHFMELVTCGLSKNPYLSVKQKIEHIEWFRNYFNEKQDILKESGIQFN</sequence>
<accession>A0A8M1MDM1</accession>
<keyword evidence="4 12" id="KW-0689">Ribosomal protein</keyword>
<evidence type="ECO:0000256" key="2">
    <source>
        <dbReference type="ARBA" id="ARBA00011057"/>
    </source>
</evidence>
<dbReference type="PANTHER" id="PTHR13231">
    <property type="entry name" value="MITOCHONDRIAL RIBOSOMAL PROTEIN S31"/>
    <property type="match status" value="1"/>
</dbReference>
<evidence type="ECO:0000256" key="1">
    <source>
        <dbReference type="ARBA" id="ARBA00004173"/>
    </source>
</evidence>
<proteinExistence type="inferred from homology"/>
<dbReference type="GO" id="GO:0005763">
    <property type="term" value="C:mitochondrial small ribosomal subunit"/>
    <property type="evidence" value="ECO:0007669"/>
    <property type="project" value="InterPro"/>
</dbReference>
<reference evidence="12" key="1">
    <citation type="submission" date="2025-08" db="UniProtKB">
        <authorList>
            <consortium name="RefSeq"/>
        </authorList>
    </citation>
    <scope>IDENTIFICATION</scope>
    <source>
        <tissue evidence="12">Blood</tissue>
    </source>
</reference>
<evidence type="ECO:0000256" key="6">
    <source>
        <dbReference type="ARBA" id="ARBA00023274"/>
    </source>
</evidence>
<dbReference type="GO" id="GO:0003735">
    <property type="term" value="F:structural constituent of ribosome"/>
    <property type="evidence" value="ECO:0007669"/>
    <property type="project" value="InterPro"/>
</dbReference>
<evidence type="ECO:0000256" key="9">
    <source>
        <dbReference type="SAM" id="MobiDB-lite"/>
    </source>
</evidence>
<feature type="transmembrane region" description="Helical" evidence="10">
    <location>
        <begin position="37"/>
        <end position="55"/>
    </location>
</feature>
<gene>
    <name evidence="12" type="primary">MRPS31</name>
</gene>
<dbReference type="RefSeq" id="XP_044769124.1">
    <property type="nucleotide sequence ID" value="XM_044913189.1"/>
</dbReference>
<evidence type="ECO:0000256" key="3">
    <source>
        <dbReference type="ARBA" id="ARBA00022946"/>
    </source>
</evidence>
<dbReference type="GeneID" id="110570319"/>
<name>A0A8M1MDM1_NEOSC</name>
<evidence type="ECO:0000256" key="7">
    <source>
        <dbReference type="ARBA" id="ARBA00035133"/>
    </source>
</evidence>
<dbReference type="CTD" id="10240"/>
<feature type="compositionally biased region" description="Basic and acidic residues" evidence="9">
    <location>
        <begin position="86"/>
        <end position="98"/>
    </location>
</feature>
<comment type="similarity">
    <text evidence="2">Belongs to the mitochondrion-specific ribosomal protein mS31 family.</text>
</comment>
<dbReference type="Pfam" id="PF15433">
    <property type="entry name" value="MRP-S31"/>
    <property type="match status" value="1"/>
</dbReference>
<evidence type="ECO:0000313" key="12">
    <source>
        <dbReference type="RefSeq" id="XP_044769124.1"/>
    </source>
</evidence>
<dbReference type="AlphaFoldDB" id="A0A8M1MDM1"/>
<keyword evidence="5" id="KW-0496">Mitochondrion</keyword>
<keyword evidence="10" id="KW-0812">Transmembrane</keyword>
<dbReference type="Proteomes" id="UP000248481">
    <property type="component" value="Chromosome 3"/>
</dbReference>
<keyword evidence="3" id="KW-0809">Transit peptide</keyword>
<organism evidence="11 12">
    <name type="scientific">Neomonachus schauinslandi</name>
    <name type="common">Hawaiian monk seal</name>
    <name type="synonym">Monachus schauinslandi</name>
    <dbReference type="NCBI Taxonomy" id="29088"/>
    <lineage>
        <taxon>Eukaryota</taxon>
        <taxon>Metazoa</taxon>
        <taxon>Chordata</taxon>
        <taxon>Craniata</taxon>
        <taxon>Vertebrata</taxon>
        <taxon>Euteleostomi</taxon>
        <taxon>Mammalia</taxon>
        <taxon>Eutheria</taxon>
        <taxon>Laurasiatheria</taxon>
        <taxon>Carnivora</taxon>
        <taxon>Caniformia</taxon>
        <taxon>Pinnipedia</taxon>
        <taxon>Phocidae</taxon>
        <taxon>Monachinae</taxon>
        <taxon>Monachini</taxon>
        <taxon>Neomonachus</taxon>
    </lineage>
</organism>
<dbReference type="InterPro" id="IPR026299">
    <property type="entry name" value="MRP-S31"/>
</dbReference>
<protein>
    <recommendedName>
        <fullName evidence="7">Small ribosomal subunit protein mS31</fullName>
    </recommendedName>
    <alternativeName>
        <fullName evidence="8">28S ribosomal protein S31, mitochondrial</fullName>
    </alternativeName>
</protein>
<evidence type="ECO:0000256" key="5">
    <source>
        <dbReference type="ARBA" id="ARBA00023128"/>
    </source>
</evidence>
<evidence type="ECO:0000256" key="10">
    <source>
        <dbReference type="SAM" id="Phobius"/>
    </source>
</evidence>
<keyword evidence="11" id="KW-1185">Reference proteome</keyword>
<comment type="subcellular location">
    <subcellularLocation>
        <location evidence="1">Mitochondrion</location>
    </subcellularLocation>
</comment>
<dbReference type="PANTHER" id="PTHR13231:SF3">
    <property type="entry name" value="SMALL RIBOSOMAL SUBUNIT PROTEIN MS31"/>
    <property type="match status" value="1"/>
</dbReference>
<keyword evidence="10" id="KW-1133">Transmembrane helix</keyword>
<keyword evidence="10" id="KW-0472">Membrane</keyword>
<feature type="region of interest" description="Disordered" evidence="9">
    <location>
        <begin position="77"/>
        <end position="98"/>
    </location>
</feature>
<keyword evidence="6" id="KW-0687">Ribonucleoprotein</keyword>